<evidence type="ECO:0000313" key="1">
    <source>
        <dbReference type="EMBL" id="WXB15423.1"/>
    </source>
</evidence>
<gene>
    <name evidence="1" type="ORF">LZC94_47330</name>
</gene>
<dbReference type="InterPro" id="IPR011856">
    <property type="entry name" value="tRNA_endonuc-like_dom_sf"/>
</dbReference>
<reference evidence="1 2" key="1">
    <citation type="submission" date="2021-12" db="EMBL/GenBank/DDBJ databases">
        <title>Discovery of the Pendulisporaceae a myxobacterial family with distinct sporulation behavior and unique specialized metabolism.</title>
        <authorList>
            <person name="Garcia R."/>
            <person name="Popoff A."/>
            <person name="Bader C.D."/>
            <person name="Loehr J."/>
            <person name="Walesch S."/>
            <person name="Walt C."/>
            <person name="Boldt J."/>
            <person name="Bunk B."/>
            <person name="Haeckl F.J.F.P.J."/>
            <person name="Gunesch A.P."/>
            <person name="Birkelbach J."/>
            <person name="Nuebel U."/>
            <person name="Pietschmann T."/>
            <person name="Bach T."/>
            <person name="Mueller R."/>
        </authorList>
    </citation>
    <scope>NUCLEOTIDE SEQUENCE [LARGE SCALE GENOMIC DNA]</scope>
    <source>
        <strain evidence="1 2">MSr11954</strain>
    </source>
</reference>
<dbReference type="EMBL" id="CP089984">
    <property type="protein sequence ID" value="WXB15423.1"/>
    <property type="molecule type" value="Genomic_DNA"/>
</dbReference>
<protein>
    <recommendedName>
        <fullName evidence="3">VRR-NUC domain-containing protein</fullName>
    </recommendedName>
</protein>
<accession>A0ABZ2LX03</accession>
<organism evidence="1 2">
    <name type="scientific">Pendulispora albinea</name>
    <dbReference type="NCBI Taxonomy" id="2741071"/>
    <lineage>
        <taxon>Bacteria</taxon>
        <taxon>Pseudomonadati</taxon>
        <taxon>Myxococcota</taxon>
        <taxon>Myxococcia</taxon>
        <taxon>Myxococcales</taxon>
        <taxon>Sorangiineae</taxon>
        <taxon>Pendulisporaceae</taxon>
        <taxon>Pendulispora</taxon>
    </lineage>
</organism>
<proteinExistence type="predicted"/>
<dbReference type="Proteomes" id="UP001370348">
    <property type="component" value="Chromosome"/>
</dbReference>
<dbReference type="Gene3D" id="3.40.1350.10">
    <property type="match status" value="1"/>
</dbReference>
<sequence length="130" mass="14522">MVMDEHPFMKALLLALGSQPWCRVWRQNCGGVLVRDARGRVQRRFDAGPPAGVADISGFTRPDGWRLEIEVKAAGGRRAPNQIRFAELARANGVVHVFVEYDEELSLAQNVERAVELVQQAITERRARAA</sequence>
<dbReference type="RefSeq" id="WP_394825049.1">
    <property type="nucleotide sequence ID" value="NZ_CP089984.1"/>
</dbReference>
<name>A0ABZ2LX03_9BACT</name>
<evidence type="ECO:0008006" key="3">
    <source>
        <dbReference type="Google" id="ProtNLM"/>
    </source>
</evidence>
<keyword evidence="2" id="KW-1185">Reference proteome</keyword>
<evidence type="ECO:0000313" key="2">
    <source>
        <dbReference type="Proteomes" id="UP001370348"/>
    </source>
</evidence>